<dbReference type="InterPro" id="IPR000160">
    <property type="entry name" value="GGDEF_dom"/>
</dbReference>
<dbReference type="GO" id="GO:0016020">
    <property type="term" value="C:membrane"/>
    <property type="evidence" value="ECO:0007669"/>
    <property type="project" value="InterPro"/>
</dbReference>
<name>A0A7C9JY84_9PROT</name>
<accession>A0A7C9JY84</accession>
<dbReference type="SMART" id="SM00304">
    <property type="entry name" value="HAMP"/>
    <property type="match status" value="1"/>
</dbReference>
<gene>
    <name evidence="7" type="ORF">GZ085_09255</name>
</gene>
<dbReference type="InterPro" id="IPR003660">
    <property type="entry name" value="HAMP_dom"/>
</dbReference>
<dbReference type="InterPro" id="IPR000014">
    <property type="entry name" value="PAS"/>
</dbReference>
<dbReference type="Proteomes" id="UP000483432">
    <property type="component" value="Unassembled WGS sequence"/>
</dbReference>
<feature type="domain" description="PAC" evidence="3">
    <location>
        <begin position="442"/>
        <end position="492"/>
    </location>
</feature>
<dbReference type="Gene3D" id="3.30.450.20">
    <property type="entry name" value="PAS domain"/>
    <property type="match status" value="2"/>
</dbReference>
<dbReference type="Pfam" id="PF00990">
    <property type="entry name" value="GGDEF"/>
    <property type="match status" value="1"/>
</dbReference>
<dbReference type="InterPro" id="IPR035919">
    <property type="entry name" value="EAL_sf"/>
</dbReference>
<dbReference type="PANTHER" id="PTHR44757:SF4">
    <property type="entry name" value="DIGUANYLATE CYCLASE DGCE-RELATED"/>
    <property type="match status" value="1"/>
</dbReference>
<dbReference type="SMART" id="SM00052">
    <property type="entry name" value="EAL"/>
    <property type="match status" value="1"/>
</dbReference>
<dbReference type="InterPro" id="IPR035965">
    <property type="entry name" value="PAS-like_dom_sf"/>
</dbReference>
<feature type="domain" description="PAC" evidence="3">
    <location>
        <begin position="290"/>
        <end position="342"/>
    </location>
</feature>
<feature type="transmembrane region" description="Helical" evidence="1">
    <location>
        <begin position="139"/>
        <end position="160"/>
    </location>
</feature>
<dbReference type="PROSITE" id="PS50885">
    <property type="entry name" value="HAMP"/>
    <property type="match status" value="1"/>
</dbReference>
<organism evidence="7 8">
    <name type="scientific">Sulfuriferula multivorans</name>
    <dbReference type="NCBI Taxonomy" id="1559896"/>
    <lineage>
        <taxon>Bacteria</taxon>
        <taxon>Pseudomonadati</taxon>
        <taxon>Pseudomonadota</taxon>
        <taxon>Betaproteobacteria</taxon>
        <taxon>Nitrosomonadales</taxon>
        <taxon>Sulfuricellaceae</taxon>
        <taxon>Sulfuriferula</taxon>
    </lineage>
</organism>
<dbReference type="SUPFAM" id="SSF158472">
    <property type="entry name" value="HAMP domain-like"/>
    <property type="match status" value="1"/>
</dbReference>
<dbReference type="Pfam" id="PF00672">
    <property type="entry name" value="HAMP"/>
    <property type="match status" value="1"/>
</dbReference>
<feature type="domain" description="GGDEF" evidence="6">
    <location>
        <begin position="524"/>
        <end position="657"/>
    </location>
</feature>
<dbReference type="EMBL" id="JAAFGW010000130">
    <property type="protein sequence ID" value="NDP48556.1"/>
    <property type="molecule type" value="Genomic_DNA"/>
</dbReference>
<dbReference type="PROSITE" id="PS50113">
    <property type="entry name" value="PAC"/>
    <property type="match status" value="2"/>
</dbReference>
<dbReference type="PROSITE" id="PS50883">
    <property type="entry name" value="EAL"/>
    <property type="match status" value="1"/>
</dbReference>
<dbReference type="NCBIfam" id="TIGR00229">
    <property type="entry name" value="sensory_box"/>
    <property type="match status" value="2"/>
</dbReference>
<dbReference type="SUPFAM" id="SSF141868">
    <property type="entry name" value="EAL domain-like"/>
    <property type="match status" value="1"/>
</dbReference>
<comment type="caution">
    <text evidence="7">The sequence shown here is derived from an EMBL/GenBank/DDBJ whole genome shotgun (WGS) entry which is preliminary data.</text>
</comment>
<feature type="non-terminal residue" evidence="7">
    <location>
        <position position="917"/>
    </location>
</feature>
<dbReference type="Gene3D" id="6.10.340.10">
    <property type="match status" value="1"/>
</dbReference>
<evidence type="ECO:0000259" key="5">
    <source>
        <dbReference type="PROSITE" id="PS50885"/>
    </source>
</evidence>
<dbReference type="Pfam" id="PF08448">
    <property type="entry name" value="PAS_4"/>
    <property type="match status" value="1"/>
</dbReference>
<evidence type="ECO:0000313" key="8">
    <source>
        <dbReference type="Proteomes" id="UP000483432"/>
    </source>
</evidence>
<evidence type="ECO:0000259" key="3">
    <source>
        <dbReference type="PROSITE" id="PS50113"/>
    </source>
</evidence>
<dbReference type="SMART" id="SM00091">
    <property type="entry name" value="PAS"/>
    <property type="match status" value="2"/>
</dbReference>
<dbReference type="GO" id="GO:0003824">
    <property type="term" value="F:catalytic activity"/>
    <property type="evidence" value="ECO:0007669"/>
    <property type="project" value="UniProtKB-ARBA"/>
</dbReference>
<dbReference type="AlphaFoldDB" id="A0A7C9JY84"/>
<dbReference type="InterPro" id="IPR013655">
    <property type="entry name" value="PAS_fold_3"/>
</dbReference>
<keyword evidence="1" id="KW-0812">Transmembrane</keyword>
<feature type="domain" description="PAS" evidence="2">
    <location>
        <begin position="215"/>
        <end position="287"/>
    </location>
</feature>
<reference evidence="7 8" key="1">
    <citation type="submission" date="2019-09" db="EMBL/GenBank/DDBJ databases">
        <title>H2 Metabolism Revealed by Metagenomic Analysis in Subglacial Sediment of East Antarctica.</title>
        <authorList>
            <person name="Yang Z."/>
            <person name="Zhang Y."/>
            <person name="Lv Y."/>
            <person name="Yan W."/>
            <person name="Xiao X."/>
            <person name="Sun B."/>
            <person name="Ma H."/>
        </authorList>
    </citation>
    <scope>NUCLEOTIDE SEQUENCE [LARGE SCALE GENOMIC DNA]</scope>
    <source>
        <strain evidence="7">Bin2_2</strain>
    </source>
</reference>
<dbReference type="GO" id="GO:0007165">
    <property type="term" value="P:signal transduction"/>
    <property type="evidence" value="ECO:0007669"/>
    <property type="project" value="InterPro"/>
</dbReference>
<evidence type="ECO:0000259" key="4">
    <source>
        <dbReference type="PROSITE" id="PS50883"/>
    </source>
</evidence>
<dbReference type="Gene3D" id="3.20.20.450">
    <property type="entry name" value="EAL domain"/>
    <property type="match status" value="1"/>
</dbReference>
<dbReference type="CDD" id="cd06225">
    <property type="entry name" value="HAMP"/>
    <property type="match status" value="1"/>
</dbReference>
<dbReference type="SMART" id="SM00267">
    <property type="entry name" value="GGDEF"/>
    <property type="match status" value="1"/>
</dbReference>
<dbReference type="Pfam" id="PF08447">
    <property type="entry name" value="PAS_3"/>
    <property type="match status" value="1"/>
</dbReference>
<sequence length="917" mass="102616">MLSLLVVNSLRLTDASLLDQAQVRIAELKTLFNASLASPLAQRDYGTLKDILEEIRSEKGITYLVLQDRYGNVLSAVGRPAEQALPVVGDALNLDEIEQGEFNLSVPILLADQKLGQLAFGLSSRFLQESRAHLLRQSLLIAAAEVLLSILFLTVLGIWMTRHLARLTLASQAVAAGDYEATVKVSGHDEVSLLANAFNGMTAAVRERIRLLEESEERFHAIADFTYDLELWLAPDGKLLWVNPTVQRMLGFSPEECLAMPDFPVCQVPSGERENVRLTMSQALQGKMGAGYEFSMRRKDDSELCLSANWQPIYDRNQNYLGLRASLRDVAALKQAEQGLHKALSELGLSEATQRRFAQEAQIERARLVSLLSAMNLGILLVNTEAKVVYHNPAFQRIWMIAQETELMGMTATEVLSHSSSVLSRPDHFSRHLLSVLETREVSDSFEIAMADGRVVTQLNYPVRDQDGHFIGHLWIYEDVTNARQTAAQLAYLAERDALTGLYNRHRFEQEIQHMLVDCERNGSQGALLFFDLDEFKVINDSFGHRAGDALLIRVASEISTLVRRNEVLTRLGGDEFALLVPNATEDTVIQLAERVVRAVAAIPFRFEGQNLRLTTSVGIALYPSQSADGDELVAHADMAMYQAKQAGKNTWRVYRPDLDKSRFMVEHLTWNDRITYALENNLLQLHFQGIYHAQSGELAHLEALVRMIDEQHPDQLIMPGRFIPMAEKSGKILDIDRWVLAESIRLLSERPDMPDLAVNISGRSFDDPRLPQYIDDLLRDKGVAPARLQVELTETSAVSDLADAQRFIESLRATGCGICLDDFGSGFSSFAYLKHLQVDTLKIDGLFVRNLPTDRDNQVFVKAIADVARGMGKRTIAEFVEDARTLAMLREIGVDMVQGYHLDKPQRDHPGLTAKV</sequence>
<dbReference type="Gene3D" id="3.30.70.270">
    <property type="match status" value="1"/>
</dbReference>
<keyword evidence="1" id="KW-1133">Transmembrane helix</keyword>
<dbReference type="Pfam" id="PF00563">
    <property type="entry name" value="EAL"/>
    <property type="match status" value="1"/>
</dbReference>
<dbReference type="InterPro" id="IPR013656">
    <property type="entry name" value="PAS_4"/>
</dbReference>
<evidence type="ECO:0000313" key="7">
    <source>
        <dbReference type="EMBL" id="NDP48556.1"/>
    </source>
</evidence>
<dbReference type="NCBIfam" id="TIGR00254">
    <property type="entry name" value="GGDEF"/>
    <property type="match status" value="1"/>
</dbReference>
<evidence type="ECO:0000256" key="1">
    <source>
        <dbReference type="SAM" id="Phobius"/>
    </source>
</evidence>
<evidence type="ECO:0000259" key="6">
    <source>
        <dbReference type="PROSITE" id="PS50887"/>
    </source>
</evidence>
<dbReference type="InterPro" id="IPR043128">
    <property type="entry name" value="Rev_trsase/Diguanyl_cyclase"/>
</dbReference>
<protein>
    <submittedName>
        <fullName evidence="7">EAL domain-containing protein</fullName>
    </submittedName>
</protein>
<proteinExistence type="predicted"/>
<evidence type="ECO:0000259" key="2">
    <source>
        <dbReference type="PROSITE" id="PS50112"/>
    </source>
</evidence>
<dbReference type="PROSITE" id="PS50887">
    <property type="entry name" value="GGDEF"/>
    <property type="match status" value="1"/>
</dbReference>
<dbReference type="FunFam" id="3.30.70.270:FF:000001">
    <property type="entry name" value="Diguanylate cyclase domain protein"/>
    <property type="match status" value="1"/>
</dbReference>
<keyword evidence="1" id="KW-0472">Membrane</keyword>
<dbReference type="CDD" id="cd01949">
    <property type="entry name" value="GGDEF"/>
    <property type="match status" value="1"/>
</dbReference>
<dbReference type="CDD" id="cd01948">
    <property type="entry name" value="EAL"/>
    <property type="match status" value="1"/>
</dbReference>
<dbReference type="PROSITE" id="PS50112">
    <property type="entry name" value="PAS"/>
    <property type="match status" value="1"/>
</dbReference>
<dbReference type="InterPro" id="IPR052155">
    <property type="entry name" value="Biofilm_reg_signaling"/>
</dbReference>
<dbReference type="InterPro" id="IPR000700">
    <property type="entry name" value="PAS-assoc_C"/>
</dbReference>
<feature type="domain" description="EAL" evidence="4">
    <location>
        <begin position="668"/>
        <end position="917"/>
    </location>
</feature>
<feature type="domain" description="HAMP" evidence="5">
    <location>
        <begin position="158"/>
        <end position="210"/>
    </location>
</feature>
<dbReference type="SUPFAM" id="SSF55785">
    <property type="entry name" value="PYP-like sensor domain (PAS domain)"/>
    <property type="match status" value="2"/>
</dbReference>
<dbReference type="CDD" id="cd00130">
    <property type="entry name" value="PAS"/>
    <property type="match status" value="1"/>
</dbReference>
<dbReference type="InterPro" id="IPR001633">
    <property type="entry name" value="EAL_dom"/>
</dbReference>
<dbReference type="SUPFAM" id="SSF55073">
    <property type="entry name" value="Nucleotide cyclase"/>
    <property type="match status" value="1"/>
</dbReference>
<dbReference type="PANTHER" id="PTHR44757">
    <property type="entry name" value="DIGUANYLATE CYCLASE DGCP"/>
    <property type="match status" value="1"/>
</dbReference>
<dbReference type="InterPro" id="IPR029787">
    <property type="entry name" value="Nucleotide_cyclase"/>
</dbReference>